<feature type="compositionally biased region" description="Polar residues" evidence="1">
    <location>
        <begin position="147"/>
        <end position="170"/>
    </location>
</feature>
<evidence type="ECO:0000256" key="1">
    <source>
        <dbReference type="SAM" id="MobiDB-lite"/>
    </source>
</evidence>
<evidence type="ECO:0000313" key="2">
    <source>
        <dbReference type="EMBL" id="ORC83699.1"/>
    </source>
</evidence>
<feature type="compositionally biased region" description="Polar residues" evidence="1">
    <location>
        <begin position="129"/>
        <end position="140"/>
    </location>
</feature>
<dbReference type="GeneID" id="39990743"/>
<organism evidence="2 3">
    <name type="scientific">Trypanosoma theileri</name>
    <dbReference type="NCBI Taxonomy" id="67003"/>
    <lineage>
        <taxon>Eukaryota</taxon>
        <taxon>Discoba</taxon>
        <taxon>Euglenozoa</taxon>
        <taxon>Kinetoplastea</taxon>
        <taxon>Metakinetoplastina</taxon>
        <taxon>Trypanosomatida</taxon>
        <taxon>Trypanosomatidae</taxon>
        <taxon>Trypanosoma</taxon>
    </lineage>
</organism>
<sequence>AVVLCCTCGFPVTEAWDWSDFLVSTSNKHNCEKVASDSFDGIKCADRKNWENKLLTECTKNRTGIVEGEKCSDWLLSERARELMKSSSEKKNNEMTGLPTTIILKQQENEAHSQDPSANSDNTREGSSESHTNATTTQTKAIAPANDNPSPNTTAQSSGHSDVNSVTQPTAAAGITQNNNSANADTNNANTPNNEELTTTTTTTTTTTRLPPVPDSQISNTIASTVLRNKANVDSSLCPVWIRTAAPLLVVIVLVSVTVY</sequence>
<gene>
    <name evidence="2" type="ORF">TM35_000601300</name>
</gene>
<dbReference type="AlphaFoldDB" id="A0A1X0NHP8"/>
<comment type="caution">
    <text evidence="2">The sequence shown here is derived from an EMBL/GenBank/DDBJ whole genome shotgun (WGS) entry which is preliminary data.</text>
</comment>
<proteinExistence type="predicted"/>
<dbReference type="EMBL" id="NBCO01000060">
    <property type="protein sequence ID" value="ORC83699.1"/>
    <property type="molecule type" value="Genomic_DNA"/>
</dbReference>
<name>A0A1X0NHP8_9TRYP</name>
<feature type="compositionally biased region" description="Low complexity" evidence="1">
    <location>
        <begin position="176"/>
        <end position="208"/>
    </location>
</feature>
<dbReference type="VEuPathDB" id="TriTrypDB:TM35_000601300"/>
<feature type="region of interest" description="Disordered" evidence="1">
    <location>
        <begin position="108"/>
        <end position="216"/>
    </location>
</feature>
<reference evidence="2 3" key="1">
    <citation type="submission" date="2017-03" db="EMBL/GenBank/DDBJ databases">
        <title>An alternative strategy for trypanosome survival in the mammalian bloodstream revealed through genome and transcriptome analysis of the ubiquitous bovine parasite Trypanosoma (Megatrypanum) theileri.</title>
        <authorList>
            <person name="Kelly S."/>
            <person name="Ivens A."/>
            <person name="Mott A."/>
            <person name="O'Neill E."/>
            <person name="Emms D."/>
            <person name="Macleod O."/>
            <person name="Voorheis P."/>
            <person name="Matthews J."/>
            <person name="Matthews K."/>
            <person name="Carrington M."/>
        </authorList>
    </citation>
    <scope>NUCLEOTIDE SEQUENCE [LARGE SCALE GENOMIC DNA]</scope>
    <source>
        <strain evidence="2">Edinburgh</strain>
    </source>
</reference>
<evidence type="ECO:0000313" key="3">
    <source>
        <dbReference type="Proteomes" id="UP000192257"/>
    </source>
</evidence>
<protein>
    <submittedName>
        <fullName evidence="2">Uncharacterized protein</fullName>
    </submittedName>
</protein>
<feature type="non-terminal residue" evidence="2">
    <location>
        <position position="1"/>
    </location>
</feature>
<dbReference type="Proteomes" id="UP000192257">
    <property type="component" value="Unassembled WGS sequence"/>
</dbReference>
<accession>A0A1X0NHP8</accession>
<dbReference type="RefSeq" id="XP_028877765.1">
    <property type="nucleotide sequence ID" value="XM_029030963.1"/>
</dbReference>
<keyword evidence="3" id="KW-1185">Reference proteome</keyword>